<evidence type="ECO:0000256" key="1">
    <source>
        <dbReference type="ARBA" id="ARBA00023002"/>
    </source>
</evidence>
<keyword evidence="1" id="KW-0560">Oxidoreductase</keyword>
<dbReference type="InterPro" id="IPR036188">
    <property type="entry name" value="FAD/NAD-bd_sf"/>
</dbReference>
<dbReference type="GO" id="GO:0004497">
    <property type="term" value="F:monooxygenase activity"/>
    <property type="evidence" value="ECO:0007669"/>
    <property type="project" value="UniProtKB-KW"/>
</dbReference>
<evidence type="ECO:0000313" key="5">
    <source>
        <dbReference type="EMBL" id="KAK9670335.1"/>
    </source>
</evidence>
<dbReference type="InterPro" id="IPR002938">
    <property type="entry name" value="FAD-bd"/>
</dbReference>
<name>A0AAW1H2F0_SAPOF</name>
<protein>
    <recommendedName>
        <fullName evidence="4">FAD-binding domain-containing protein</fullName>
    </recommendedName>
</protein>
<dbReference type="PANTHER" id="PTHR45934:SF20">
    <property type="entry name" value="MONOOXYGENASE 2-RELATED"/>
    <property type="match status" value="1"/>
</dbReference>
<accession>A0AAW1H2F0</accession>
<dbReference type="SUPFAM" id="SSF51905">
    <property type="entry name" value="FAD/NAD(P)-binding domain"/>
    <property type="match status" value="1"/>
</dbReference>
<dbReference type="InterPro" id="IPR044560">
    <property type="entry name" value="MOase"/>
</dbReference>
<dbReference type="GO" id="GO:0071949">
    <property type="term" value="F:FAD binding"/>
    <property type="evidence" value="ECO:0007669"/>
    <property type="project" value="InterPro"/>
</dbReference>
<keyword evidence="2" id="KW-0503">Monooxygenase</keyword>
<sequence length="411" mass="45489">MESNVDIVIVGAGISGLALALGLHRLGIKSLVLESSDSLRAAGIAFTAWTNAWRALDALGIGESLRQSHGQILGVRTTSIVTGKMTSYVSFTDKGAYGNHEVRCVKRKVLLEALAKELPSETIRYSSKVVAIQEFKSFSKIVHLSNGSLLQTKVLIGCDGVNSVVAKWLGFEKPSLTGRMAIRGCTYYNEGHNFEPIFELLVGNGYRYGVLPCDNSAVFWFITFYPSIQESELLEDADQSKLKQFVLSKLGKGSDEIRTIIEGSEVEEIVRSSIGCRTIWDVLFGNISKDNVCVAGDACHPMPPYLGQGGCTALEDALVLARCLRAAVFKTTLYSMSEDEFRDVTVVLKKFARLRRWRAFDITVTSHVVGFLQECNWVGTRVLRENLFSGWLARFYVKKADFDPRELALEN</sequence>
<comment type="caution">
    <text evidence="5">The sequence shown here is derived from an EMBL/GenBank/DDBJ whole genome shotgun (WGS) entry which is preliminary data.</text>
</comment>
<dbReference type="Gene3D" id="3.50.50.60">
    <property type="entry name" value="FAD/NAD(P)-binding domain"/>
    <property type="match status" value="1"/>
</dbReference>
<dbReference type="Pfam" id="PF01494">
    <property type="entry name" value="FAD_binding_3"/>
    <property type="match status" value="1"/>
</dbReference>
<reference evidence="5" key="1">
    <citation type="submission" date="2024-03" db="EMBL/GenBank/DDBJ databases">
        <title>WGS assembly of Saponaria officinalis var. Norfolk2.</title>
        <authorList>
            <person name="Jenkins J."/>
            <person name="Shu S."/>
            <person name="Grimwood J."/>
            <person name="Barry K."/>
            <person name="Goodstein D."/>
            <person name="Schmutz J."/>
            <person name="Leebens-Mack J."/>
            <person name="Osbourn A."/>
        </authorList>
    </citation>
    <scope>NUCLEOTIDE SEQUENCE [LARGE SCALE GENOMIC DNA]</scope>
    <source>
        <strain evidence="5">JIC</strain>
    </source>
</reference>
<evidence type="ECO:0000259" key="4">
    <source>
        <dbReference type="Pfam" id="PF01494"/>
    </source>
</evidence>
<evidence type="ECO:0000313" key="6">
    <source>
        <dbReference type="Proteomes" id="UP001443914"/>
    </source>
</evidence>
<evidence type="ECO:0000256" key="2">
    <source>
        <dbReference type="ARBA" id="ARBA00023033"/>
    </source>
</evidence>
<dbReference type="PRINTS" id="PR00420">
    <property type="entry name" value="RNGMNOXGNASE"/>
</dbReference>
<organism evidence="5 6">
    <name type="scientific">Saponaria officinalis</name>
    <name type="common">Common soapwort</name>
    <name type="synonym">Lychnis saponaria</name>
    <dbReference type="NCBI Taxonomy" id="3572"/>
    <lineage>
        <taxon>Eukaryota</taxon>
        <taxon>Viridiplantae</taxon>
        <taxon>Streptophyta</taxon>
        <taxon>Embryophyta</taxon>
        <taxon>Tracheophyta</taxon>
        <taxon>Spermatophyta</taxon>
        <taxon>Magnoliopsida</taxon>
        <taxon>eudicotyledons</taxon>
        <taxon>Gunneridae</taxon>
        <taxon>Pentapetalae</taxon>
        <taxon>Caryophyllales</taxon>
        <taxon>Caryophyllaceae</taxon>
        <taxon>Caryophylleae</taxon>
        <taxon>Saponaria</taxon>
    </lineage>
</organism>
<evidence type="ECO:0000256" key="3">
    <source>
        <dbReference type="ARBA" id="ARBA00024018"/>
    </source>
</evidence>
<keyword evidence="6" id="KW-1185">Reference proteome</keyword>
<dbReference type="PANTHER" id="PTHR45934">
    <property type="entry name" value="FAD/NAD(P)-BINDING OXIDOREDUCTASE FAMILY PROTEIN"/>
    <property type="match status" value="1"/>
</dbReference>
<gene>
    <name evidence="5" type="ORF">RND81_13G194500</name>
</gene>
<dbReference type="EMBL" id="JBDFQZ010000013">
    <property type="protein sequence ID" value="KAK9670335.1"/>
    <property type="molecule type" value="Genomic_DNA"/>
</dbReference>
<comment type="similarity">
    <text evidence="3">Belongs to the 3-hydroxybenzoate 6-hydroxylase family.</text>
</comment>
<feature type="domain" description="FAD-binding" evidence="4">
    <location>
        <begin position="5"/>
        <end position="326"/>
    </location>
</feature>
<dbReference type="AlphaFoldDB" id="A0AAW1H2F0"/>
<proteinExistence type="inferred from homology"/>
<dbReference type="Proteomes" id="UP001443914">
    <property type="component" value="Unassembled WGS sequence"/>
</dbReference>